<keyword evidence="2" id="KW-0812">Transmembrane</keyword>
<dbReference type="RefSeq" id="WP_169210316.1">
    <property type="nucleotide sequence ID" value="NZ_JAATNW010000003.1"/>
</dbReference>
<comment type="caution">
    <text evidence="3">The sequence shown here is derived from an EMBL/GenBank/DDBJ whole genome shotgun (WGS) entry which is preliminary data.</text>
</comment>
<dbReference type="InterPro" id="IPR046703">
    <property type="entry name" value="DUF6776"/>
</dbReference>
<evidence type="ECO:0008006" key="5">
    <source>
        <dbReference type="Google" id="ProtNLM"/>
    </source>
</evidence>
<feature type="transmembrane region" description="Helical" evidence="2">
    <location>
        <begin position="17"/>
        <end position="38"/>
    </location>
</feature>
<reference evidence="3 4" key="1">
    <citation type="submission" date="2020-03" db="EMBL/GenBank/DDBJ databases">
        <title>Alteromonas ponticola sp. nov., isolated from seawater.</title>
        <authorList>
            <person name="Yoon J.-H."/>
            <person name="Kim Y.-O."/>
        </authorList>
    </citation>
    <scope>NUCLEOTIDE SEQUENCE [LARGE SCALE GENOMIC DNA]</scope>
    <source>
        <strain evidence="3 4">MYP5</strain>
    </source>
</reference>
<keyword evidence="2" id="KW-0472">Membrane</keyword>
<gene>
    <name evidence="3" type="ORF">HCJ96_07015</name>
</gene>
<evidence type="ECO:0000313" key="3">
    <source>
        <dbReference type="EMBL" id="NMH59762.1"/>
    </source>
</evidence>
<keyword evidence="2" id="KW-1133">Transmembrane helix</keyword>
<evidence type="ECO:0000256" key="2">
    <source>
        <dbReference type="SAM" id="Phobius"/>
    </source>
</evidence>
<protein>
    <recommendedName>
        <fullName evidence="5">Agglutinin biogenesis protein MshI</fullName>
    </recommendedName>
</protein>
<sequence length="234" mass="26338">MKTSKGAGQPAVLPSKLAIACAMLLMMLFGYLLANYVANQQGQIARTDASAIKLLANENNQLYSELNQQRAATALLQEKSEQLSQTLAKYQAEQSELLDTLSLYERIIAPETTQAGFALEQLRITKAAGGNRFRMSFILLQQRQNKAVIKGDLNIMVHGSLAKQLTTIAAGSKYLLPEGKLYYRFKYFQAEQLEFTLPEGFTPEFVEVETKVYQFTTLRGAYQKRFDWRLADES</sequence>
<name>A0ABX1QZX5_9ALTE</name>
<dbReference type="EMBL" id="JAATNW010000003">
    <property type="protein sequence ID" value="NMH59762.1"/>
    <property type="molecule type" value="Genomic_DNA"/>
</dbReference>
<accession>A0ABX1QZX5</accession>
<evidence type="ECO:0000256" key="1">
    <source>
        <dbReference type="SAM" id="Coils"/>
    </source>
</evidence>
<keyword evidence="4" id="KW-1185">Reference proteome</keyword>
<evidence type="ECO:0000313" key="4">
    <source>
        <dbReference type="Proteomes" id="UP000709336"/>
    </source>
</evidence>
<feature type="coiled-coil region" evidence="1">
    <location>
        <begin position="52"/>
        <end position="100"/>
    </location>
</feature>
<dbReference type="Pfam" id="PF20567">
    <property type="entry name" value="DUF6776"/>
    <property type="match status" value="1"/>
</dbReference>
<organism evidence="3 4">
    <name type="scientific">Alteromonas ponticola</name>
    <dbReference type="NCBI Taxonomy" id="2720613"/>
    <lineage>
        <taxon>Bacteria</taxon>
        <taxon>Pseudomonadati</taxon>
        <taxon>Pseudomonadota</taxon>
        <taxon>Gammaproteobacteria</taxon>
        <taxon>Alteromonadales</taxon>
        <taxon>Alteromonadaceae</taxon>
        <taxon>Alteromonas/Salinimonas group</taxon>
        <taxon>Alteromonas</taxon>
    </lineage>
</organism>
<dbReference type="Proteomes" id="UP000709336">
    <property type="component" value="Unassembled WGS sequence"/>
</dbReference>
<proteinExistence type="predicted"/>
<keyword evidence="1" id="KW-0175">Coiled coil</keyword>